<feature type="compositionally biased region" description="Basic and acidic residues" evidence="1">
    <location>
        <begin position="55"/>
        <end position="66"/>
    </location>
</feature>
<protein>
    <submittedName>
        <fullName evidence="2">(rape) hypothetical protein</fullName>
    </submittedName>
</protein>
<organism evidence="2">
    <name type="scientific">Brassica napus</name>
    <name type="common">Rape</name>
    <dbReference type="NCBI Taxonomy" id="3708"/>
    <lineage>
        <taxon>Eukaryota</taxon>
        <taxon>Viridiplantae</taxon>
        <taxon>Streptophyta</taxon>
        <taxon>Embryophyta</taxon>
        <taxon>Tracheophyta</taxon>
        <taxon>Spermatophyta</taxon>
        <taxon>Magnoliopsida</taxon>
        <taxon>eudicotyledons</taxon>
        <taxon>Gunneridae</taxon>
        <taxon>Pentapetalae</taxon>
        <taxon>rosids</taxon>
        <taxon>malvids</taxon>
        <taxon>Brassicales</taxon>
        <taxon>Brassicaceae</taxon>
        <taxon>Brassiceae</taxon>
        <taxon>Brassica</taxon>
    </lineage>
</organism>
<feature type="region of interest" description="Disordered" evidence="1">
    <location>
        <begin position="34"/>
        <end position="83"/>
    </location>
</feature>
<feature type="non-terminal residue" evidence="2">
    <location>
        <position position="1"/>
    </location>
</feature>
<dbReference type="Proteomes" id="UP001295469">
    <property type="component" value="Chromosome A03"/>
</dbReference>
<evidence type="ECO:0000256" key="1">
    <source>
        <dbReference type="SAM" id="MobiDB-lite"/>
    </source>
</evidence>
<sequence length="83" mass="9541">MNMQDINHCEIKLRIQSFDFDAYCQNMSKTEVSSLVSRRSSSAKNIASETEEDKCESSQKCRRVENNSESEDPPESKQVVTFK</sequence>
<accession>A0A816W319</accession>
<dbReference type="AlphaFoldDB" id="A0A816W319"/>
<evidence type="ECO:0000313" key="2">
    <source>
        <dbReference type="EMBL" id="CAF2127388.1"/>
    </source>
</evidence>
<reference evidence="2" key="1">
    <citation type="submission" date="2021-01" db="EMBL/GenBank/DDBJ databases">
        <authorList>
            <consortium name="Genoscope - CEA"/>
            <person name="William W."/>
        </authorList>
    </citation>
    <scope>NUCLEOTIDE SEQUENCE</scope>
</reference>
<gene>
    <name evidence="2" type="ORF">DARMORV10_A03P37950.1</name>
</gene>
<name>A0A816W319_BRANA</name>
<proteinExistence type="predicted"/>
<dbReference type="EMBL" id="HG994357">
    <property type="protein sequence ID" value="CAF2127388.1"/>
    <property type="molecule type" value="Genomic_DNA"/>
</dbReference>